<dbReference type="SMART" id="SM00740">
    <property type="entry name" value="PASTA"/>
    <property type="match status" value="1"/>
</dbReference>
<accession>A0ABR4Z128</accession>
<name>A0ABR4Z128_9MYCO</name>
<proteinExistence type="predicted"/>
<reference evidence="2 3" key="1">
    <citation type="submission" date="2014-11" db="EMBL/GenBank/DDBJ databases">
        <title>Mycobacterium setense Manresensis Genome.</title>
        <authorList>
            <person name="Rech G."/>
            <person name="Sumoy L."/>
        </authorList>
    </citation>
    <scope>NUCLEOTIDE SEQUENCE [LARGE SCALE GENOMIC DNA]</scope>
    <source>
        <strain evidence="2 3">Manresensis</strain>
    </source>
</reference>
<evidence type="ECO:0000313" key="2">
    <source>
        <dbReference type="EMBL" id="KHO28162.1"/>
    </source>
</evidence>
<dbReference type="EMBL" id="JTLZ01000001">
    <property type="protein sequence ID" value="KHO28162.1"/>
    <property type="molecule type" value="Genomic_DNA"/>
</dbReference>
<protein>
    <recommendedName>
        <fullName evidence="1">PASTA domain-containing protein</fullName>
    </recommendedName>
</protein>
<dbReference type="CDD" id="cd06577">
    <property type="entry name" value="PASTA_pknB"/>
    <property type="match status" value="1"/>
</dbReference>
<dbReference type="Pfam" id="PF03793">
    <property type="entry name" value="PASTA"/>
    <property type="match status" value="1"/>
</dbReference>
<dbReference type="Gene3D" id="3.30.10.20">
    <property type="match status" value="1"/>
</dbReference>
<evidence type="ECO:0000313" key="3">
    <source>
        <dbReference type="Proteomes" id="UP000031004"/>
    </source>
</evidence>
<sequence length="119" mass="12987">MRAALKALRERPAKASQWVTVMMLVVLMMVCVPSCGSKEASSEEIVLPNLVGLHWEDAYRQLQTAGWTGVIDKGPDIEVEPKDRGRIVVQHPGGGERVSRDASITLRWGALEANGRPGP</sequence>
<dbReference type="Proteomes" id="UP000031004">
    <property type="component" value="Unassembled WGS sequence"/>
</dbReference>
<organism evidence="2 3">
    <name type="scientific">Mycolicibacterium setense</name>
    <dbReference type="NCBI Taxonomy" id="431269"/>
    <lineage>
        <taxon>Bacteria</taxon>
        <taxon>Bacillati</taxon>
        <taxon>Actinomycetota</taxon>
        <taxon>Actinomycetes</taxon>
        <taxon>Mycobacteriales</taxon>
        <taxon>Mycobacteriaceae</taxon>
        <taxon>Mycolicibacterium</taxon>
    </lineage>
</organism>
<keyword evidence="3" id="KW-1185">Reference proteome</keyword>
<dbReference type="InterPro" id="IPR005543">
    <property type="entry name" value="PASTA_dom"/>
</dbReference>
<evidence type="ECO:0000259" key="1">
    <source>
        <dbReference type="PROSITE" id="PS51178"/>
    </source>
</evidence>
<feature type="domain" description="PASTA" evidence="1">
    <location>
        <begin position="41"/>
        <end position="110"/>
    </location>
</feature>
<dbReference type="PROSITE" id="PS51178">
    <property type="entry name" value="PASTA"/>
    <property type="match status" value="1"/>
</dbReference>
<comment type="caution">
    <text evidence="2">The sequence shown here is derived from an EMBL/GenBank/DDBJ whole genome shotgun (WGS) entry which is preliminary data.</text>
</comment>
<gene>
    <name evidence="2" type="ORF">QQ44_00970</name>
</gene>